<evidence type="ECO:0000256" key="1">
    <source>
        <dbReference type="SAM" id="Phobius"/>
    </source>
</evidence>
<keyword evidence="1" id="KW-0812">Transmembrane</keyword>
<proteinExistence type="predicted"/>
<reference evidence="2 3" key="1">
    <citation type="submission" date="2016-07" db="EMBL/GenBank/DDBJ databases">
        <title>Pervasive Adenine N6-methylation of Active Genes in Fungi.</title>
        <authorList>
            <consortium name="DOE Joint Genome Institute"/>
            <person name="Mondo S.J."/>
            <person name="Dannebaum R.O."/>
            <person name="Kuo R.C."/>
            <person name="Labutti K."/>
            <person name="Haridas S."/>
            <person name="Kuo A."/>
            <person name="Salamov A."/>
            <person name="Ahrendt S.R."/>
            <person name="Lipzen A."/>
            <person name="Sullivan W."/>
            <person name="Andreopoulos W.B."/>
            <person name="Clum A."/>
            <person name="Lindquist E."/>
            <person name="Daum C."/>
            <person name="Ramamoorthy G.K."/>
            <person name="Gryganskyi A."/>
            <person name="Culley D."/>
            <person name="Magnuson J.K."/>
            <person name="James T.Y."/>
            <person name="O'Malley M.A."/>
            <person name="Stajich J.E."/>
            <person name="Spatafora J.W."/>
            <person name="Visel A."/>
            <person name="Grigoriev I.V."/>
        </authorList>
    </citation>
    <scope>NUCLEOTIDE SEQUENCE [LARGE SCALE GENOMIC DNA]</scope>
    <source>
        <strain evidence="2 3">JEL800</strain>
    </source>
</reference>
<sequence>MSQDTGFVSSGQVEPRDTVISTNNISYIGDSIQRQSGSVTAQSNHQGMTTIFPNSHKGGTSVFSNSYVKSVVFRAVLIAGGFILVWTPPTNEPIPEWFCMMGIWNSVVFFVTSYWTEIGLAFTGNPIEVEAMGSNDGFDVQ</sequence>
<evidence type="ECO:0000313" key="2">
    <source>
        <dbReference type="EMBL" id="ORY53769.1"/>
    </source>
</evidence>
<keyword evidence="3" id="KW-1185">Reference proteome</keyword>
<dbReference type="Proteomes" id="UP000193642">
    <property type="component" value="Unassembled WGS sequence"/>
</dbReference>
<feature type="transmembrane region" description="Helical" evidence="1">
    <location>
        <begin position="71"/>
        <end position="88"/>
    </location>
</feature>
<dbReference type="EMBL" id="MCGO01000001">
    <property type="protein sequence ID" value="ORY53769.1"/>
    <property type="molecule type" value="Genomic_DNA"/>
</dbReference>
<keyword evidence="1" id="KW-1133">Transmembrane helix</keyword>
<feature type="transmembrane region" description="Helical" evidence="1">
    <location>
        <begin position="94"/>
        <end position="115"/>
    </location>
</feature>
<accession>A0A1Y2D3A6</accession>
<protein>
    <submittedName>
        <fullName evidence="2">Uncharacterized protein</fullName>
    </submittedName>
</protein>
<name>A0A1Y2D3A6_9FUNG</name>
<keyword evidence="1" id="KW-0472">Membrane</keyword>
<comment type="caution">
    <text evidence="2">The sequence shown here is derived from an EMBL/GenBank/DDBJ whole genome shotgun (WGS) entry which is preliminary data.</text>
</comment>
<gene>
    <name evidence="2" type="ORF">BCR33DRAFT_711129</name>
</gene>
<dbReference type="AlphaFoldDB" id="A0A1Y2D3A6"/>
<evidence type="ECO:0000313" key="3">
    <source>
        <dbReference type="Proteomes" id="UP000193642"/>
    </source>
</evidence>
<organism evidence="2 3">
    <name type="scientific">Rhizoclosmatium globosum</name>
    <dbReference type="NCBI Taxonomy" id="329046"/>
    <lineage>
        <taxon>Eukaryota</taxon>
        <taxon>Fungi</taxon>
        <taxon>Fungi incertae sedis</taxon>
        <taxon>Chytridiomycota</taxon>
        <taxon>Chytridiomycota incertae sedis</taxon>
        <taxon>Chytridiomycetes</taxon>
        <taxon>Chytridiales</taxon>
        <taxon>Chytriomycetaceae</taxon>
        <taxon>Rhizoclosmatium</taxon>
    </lineage>
</organism>